<dbReference type="InterPro" id="IPR040262">
    <property type="entry name" value="At4g38062-like"/>
</dbReference>
<evidence type="ECO:0000313" key="3">
    <source>
        <dbReference type="Proteomes" id="UP000290289"/>
    </source>
</evidence>
<dbReference type="Proteomes" id="UP000290289">
    <property type="component" value="Chromosome 15"/>
</dbReference>
<accession>A0A498HX03</accession>
<dbReference type="PANTHER" id="PTHR45287">
    <property type="entry name" value="OS03G0691500 PROTEIN"/>
    <property type="match status" value="1"/>
</dbReference>
<dbReference type="PANTHER" id="PTHR45287:SF4">
    <property type="entry name" value="OS03G0691500 PROTEIN"/>
    <property type="match status" value="1"/>
</dbReference>
<protein>
    <submittedName>
        <fullName evidence="2">Uncharacterized protein</fullName>
    </submittedName>
</protein>
<proteinExistence type="predicted"/>
<organism evidence="2 3">
    <name type="scientific">Malus domestica</name>
    <name type="common">Apple</name>
    <name type="synonym">Pyrus malus</name>
    <dbReference type="NCBI Taxonomy" id="3750"/>
    <lineage>
        <taxon>Eukaryota</taxon>
        <taxon>Viridiplantae</taxon>
        <taxon>Streptophyta</taxon>
        <taxon>Embryophyta</taxon>
        <taxon>Tracheophyta</taxon>
        <taxon>Spermatophyta</taxon>
        <taxon>Magnoliopsida</taxon>
        <taxon>eudicotyledons</taxon>
        <taxon>Gunneridae</taxon>
        <taxon>Pentapetalae</taxon>
        <taxon>rosids</taxon>
        <taxon>fabids</taxon>
        <taxon>Rosales</taxon>
        <taxon>Rosaceae</taxon>
        <taxon>Amygdaloideae</taxon>
        <taxon>Maleae</taxon>
        <taxon>Malus</taxon>
    </lineage>
</organism>
<feature type="coiled-coil region" evidence="1">
    <location>
        <begin position="7"/>
        <end position="41"/>
    </location>
</feature>
<gene>
    <name evidence="2" type="ORF">DVH24_021267</name>
</gene>
<keyword evidence="3" id="KW-1185">Reference proteome</keyword>
<evidence type="ECO:0000313" key="2">
    <source>
        <dbReference type="EMBL" id="RXH74087.1"/>
    </source>
</evidence>
<sequence length="92" mass="11306">MPKESKRNEIEFELQIWKSTAERLKRDLEAAVEKIVLLEQKLEDTNYAKEIHWLEQESMRREFSRLMMAQIDAERTFEHEKEKIIQHVKEKY</sequence>
<comment type="caution">
    <text evidence="2">The sequence shown here is derived from an EMBL/GenBank/DDBJ whole genome shotgun (WGS) entry which is preliminary data.</text>
</comment>
<name>A0A498HX03_MALDO</name>
<reference evidence="2 3" key="1">
    <citation type="submission" date="2018-10" db="EMBL/GenBank/DDBJ databases">
        <title>A high-quality apple genome assembly.</title>
        <authorList>
            <person name="Hu J."/>
        </authorList>
    </citation>
    <scope>NUCLEOTIDE SEQUENCE [LARGE SCALE GENOMIC DNA]</scope>
    <source>
        <strain evidence="3">cv. HFTH1</strain>
        <tissue evidence="2">Young leaf</tissue>
    </source>
</reference>
<keyword evidence="1" id="KW-0175">Coiled coil</keyword>
<dbReference type="EMBL" id="RDQH01000341">
    <property type="protein sequence ID" value="RXH74087.1"/>
    <property type="molecule type" value="Genomic_DNA"/>
</dbReference>
<dbReference type="AlphaFoldDB" id="A0A498HX03"/>
<evidence type="ECO:0000256" key="1">
    <source>
        <dbReference type="SAM" id="Coils"/>
    </source>
</evidence>